<reference evidence="2" key="1">
    <citation type="submission" date="2020-11" db="EMBL/GenBank/DDBJ databases">
        <authorList>
            <person name="Whiteford S."/>
        </authorList>
    </citation>
    <scope>NUCLEOTIDE SEQUENCE</scope>
</reference>
<accession>A0A8S4GDA3</accession>
<dbReference type="Proteomes" id="UP000653454">
    <property type="component" value="Unassembled WGS sequence"/>
</dbReference>
<organism evidence="2 3">
    <name type="scientific">Plutella xylostella</name>
    <name type="common">Diamondback moth</name>
    <name type="synonym">Plutella maculipennis</name>
    <dbReference type="NCBI Taxonomy" id="51655"/>
    <lineage>
        <taxon>Eukaryota</taxon>
        <taxon>Metazoa</taxon>
        <taxon>Ecdysozoa</taxon>
        <taxon>Arthropoda</taxon>
        <taxon>Hexapoda</taxon>
        <taxon>Insecta</taxon>
        <taxon>Pterygota</taxon>
        <taxon>Neoptera</taxon>
        <taxon>Endopterygota</taxon>
        <taxon>Lepidoptera</taxon>
        <taxon>Glossata</taxon>
        <taxon>Ditrysia</taxon>
        <taxon>Yponomeutoidea</taxon>
        <taxon>Plutellidae</taxon>
        <taxon>Plutella</taxon>
    </lineage>
</organism>
<comment type="caution">
    <text evidence="2">The sequence shown here is derived from an EMBL/GenBank/DDBJ whole genome shotgun (WGS) entry which is preliminary data.</text>
</comment>
<feature type="compositionally biased region" description="Basic and acidic residues" evidence="1">
    <location>
        <begin position="46"/>
        <end position="55"/>
    </location>
</feature>
<name>A0A8S4GDA3_PLUXY</name>
<protein>
    <submittedName>
        <fullName evidence="2">(diamondback moth) hypothetical protein</fullName>
    </submittedName>
</protein>
<evidence type="ECO:0000313" key="3">
    <source>
        <dbReference type="Proteomes" id="UP000653454"/>
    </source>
</evidence>
<keyword evidence="3" id="KW-1185">Reference proteome</keyword>
<evidence type="ECO:0000256" key="1">
    <source>
        <dbReference type="SAM" id="MobiDB-lite"/>
    </source>
</evidence>
<proteinExistence type="predicted"/>
<feature type="region of interest" description="Disordered" evidence="1">
    <location>
        <begin position="376"/>
        <end position="397"/>
    </location>
</feature>
<dbReference type="AlphaFoldDB" id="A0A8S4GDA3"/>
<feature type="region of interest" description="Disordered" evidence="1">
    <location>
        <begin position="1"/>
        <end position="26"/>
    </location>
</feature>
<gene>
    <name evidence="2" type="ORF">PLXY2_LOCUS16111</name>
</gene>
<sequence>MEENNDGDELSLTSISANNSTENLNDQCVQKIDEMCESEITGIQRLGEKRPRNDSPPDSPQIDDDGFTTVVRRSPKRLARSFSNNPSSPILGESNDNFEVCITSKNILPKQIALAKLLRSENFDNILRIKFKSPYRVLIQLRSKREAERLMSCTKLENLGYRCQMTNELNLSYGLLRDFDLDADLKELTETLKCEYEIVSLKRLKRLDTVDGWTECESVRICFRSTTLPPFVKGYGCRFKVEPYIFPVTQCAGCWKYGHYVRVCPTKKIICPKCAGEHNNCEAKVFSCVNCKGNHMAMNKKCPIFMKERQIRETMSKNNCTYRKALNDYLSKTEKEKELEQIPIVDHAISSATNNSEREKSYRDVVLGQVIVHENIEESSSGEHTNQDQEEDEGPNAIRKVKKVKKKKDNRNSLKQKNYMQQDMVTDVIDENNEHNANKAEKESKRGGDLRKFWKKIKDVLFSKKILEDKLYDFVTIVVEECRLLIVNFVKDGNLLQKVMSNFING</sequence>
<feature type="region of interest" description="Disordered" evidence="1">
    <location>
        <begin position="44"/>
        <end position="67"/>
    </location>
</feature>
<feature type="compositionally biased region" description="Polar residues" evidence="1">
    <location>
        <begin position="11"/>
        <end position="26"/>
    </location>
</feature>
<dbReference type="EMBL" id="CAJHNJ030000436">
    <property type="protein sequence ID" value="CAG9137861.1"/>
    <property type="molecule type" value="Genomic_DNA"/>
</dbReference>
<evidence type="ECO:0000313" key="2">
    <source>
        <dbReference type="EMBL" id="CAG9137861.1"/>
    </source>
</evidence>